<proteinExistence type="predicted"/>
<dbReference type="EMBL" id="KV878263">
    <property type="protein sequence ID" value="OJZ80003.1"/>
    <property type="molecule type" value="Genomic_DNA"/>
</dbReference>
<sequence length="236" mass="26984">MSCLASIILLWDGMREWLTIAFIGVERGPDDLVVTCLRDRFRDRLLWSNFKAIGQPALVAVARAGWHIQSLDDIANSIREGRFDELELERARENAKEKLAWINRLSHNMASLQGLDTLKKILANSSINVICPPCLKGFSRADSLYAHFREVGKTDQMHASLAMKQTNFVTFHAYYEMAIGAPIPSSELRHGHKCFETWFIIEHYRRDAENGEEHPDTLLSELFDFNALDDYEPTSV</sequence>
<accession>A0A1M3SZS4</accession>
<dbReference type="VEuPathDB" id="FungiDB:ASPFODRAFT_65975"/>
<name>A0A1M3SZS4_ASPLC</name>
<organism evidence="1 2">
    <name type="scientific">Aspergillus luchuensis (strain CBS 106.47)</name>
    <dbReference type="NCBI Taxonomy" id="1137211"/>
    <lineage>
        <taxon>Eukaryota</taxon>
        <taxon>Fungi</taxon>
        <taxon>Dikarya</taxon>
        <taxon>Ascomycota</taxon>
        <taxon>Pezizomycotina</taxon>
        <taxon>Eurotiomycetes</taxon>
        <taxon>Eurotiomycetidae</taxon>
        <taxon>Eurotiales</taxon>
        <taxon>Aspergillaceae</taxon>
        <taxon>Aspergillus</taxon>
        <taxon>Aspergillus subgen. Circumdati</taxon>
    </lineage>
</organism>
<evidence type="ECO:0000313" key="2">
    <source>
        <dbReference type="Proteomes" id="UP000184063"/>
    </source>
</evidence>
<reference evidence="2" key="1">
    <citation type="journal article" date="2017" name="Genome Biol.">
        <title>Comparative genomics reveals high biological diversity and specific adaptations in the industrially and medically important fungal genus Aspergillus.</title>
        <authorList>
            <person name="de Vries R.P."/>
            <person name="Riley R."/>
            <person name="Wiebenga A."/>
            <person name="Aguilar-Osorio G."/>
            <person name="Amillis S."/>
            <person name="Uchima C.A."/>
            <person name="Anderluh G."/>
            <person name="Asadollahi M."/>
            <person name="Askin M."/>
            <person name="Barry K."/>
            <person name="Battaglia E."/>
            <person name="Bayram O."/>
            <person name="Benocci T."/>
            <person name="Braus-Stromeyer S.A."/>
            <person name="Caldana C."/>
            <person name="Canovas D."/>
            <person name="Cerqueira G.C."/>
            <person name="Chen F."/>
            <person name="Chen W."/>
            <person name="Choi C."/>
            <person name="Clum A."/>
            <person name="Dos Santos R.A."/>
            <person name="Damasio A.R."/>
            <person name="Diallinas G."/>
            <person name="Emri T."/>
            <person name="Fekete E."/>
            <person name="Flipphi M."/>
            <person name="Freyberg S."/>
            <person name="Gallo A."/>
            <person name="Gournas C."/>
            <person name="Habgood R."/>
            <person name="Hainaut M."/>
            <person name="Harispe M.L."/>
            <person name="Henrissat B."/>
            <person name="Hilden K.S."/>
            <person name="Hope R."/>
            <person name="Hossain A."/>
            <person name="Karabika E."/>
            <person name="Karaffa L."/>
            <person name="Karanyi Z."/>
            <person name="Krasevec N."/>
            <person name="Kuo A."/>
            <person name="Kusch H."/>
            <person name="LaButti K."/>
            <person name="Lagendijk E.L."/>
            <person name="Lapidus A."/>
            <person name="Levasseur A."/>
            <person name="Lindquist E."/>
            <person name="Lipzen A."/>
            <person name="Logrieco A.F."/>
            <person name="MacCabe A."/>
            <person name="Maekelae M.R."/>
            <person name="Malavazi I."/>
            <person name="Melin P."/>
            <person name="Meyer V."/>
            <person name="Mielnichuk N."/>
            <person name="Miskei M."/>
            <person name="Molnar A.P."/>
            <person name="Mule G."/>
            <person name="Ngan C.Y."/>
            <person name="Orejas M."/>
            <person name="Orosz E."/>
            <person name="Ouedraogo J.P."/>
            <person name="Overkamp K.M."/>
            <person name="Park H.-S."/>
            <person name="Perrone G."/>
            <person name="Piumi F."/>
            <person name="Punt P.J."/>
            <person name="Ram A.F."/>
            <person name="Ramon A."/>
            <person name="Rauscher S."/>
            <person name="Record E."/>
            <person name="Riano-Pachon D.M."/>
            <person name="Robert V."/>
            <person name="Roehrig J."/>
            <person name="Ruller R."/>
            <person name="Salamov A."/>
            <person name="Salih N.S."/>
            <person name="Samson R.A."/>
            <person name="Sandor E."/>
            <person name="Sanguinetti M."/>
            <person name="Schuetze T."/>
            <person name="Sepcic K."/>
            <person name="Shelest E."/>
            <person name="Sherlock G."/>
            <person name="Sophianopoulou V."/>
            <person name="Squina F.M."/>
            <person name="Sun H."/>
            <person name="Susca A."/>
            <person name="Todd R.B."/>
            <person name="Tsang A."/>
            <person name="Unkles S.E."/>
            <person name="van de Wiele N."/>
            <person name="van Rossen-Uffink D."/>
            <person name="Oliveira J.V."/>
            <person name="Vesth T.C."/>
            <person name="Visser J."/>
            <person name="Yu J.-H."/>
            <person name="Zhou M."/>
            <person name="Andersen M.R."/>
            <person name="Archer D.B."/>
            <person name="Baker S.E."/>
            <person name="Benoit I."/>
            <person name="Brakhage A.A."/>
            <person name="Braus G.H."/>
            <person name="Fischer R."/>
            <person name="Frisvad J.C."/>
            <person name="Goldman G.H."/>
            <person name="Houbraken J."/>
            <person name="Oakley B."/>
            <person name="Pocsi I."/>
            <person name="Scazzocchio C."/>
            <person name="Seiboth B."/>
            <person name="vanKuyk P.A."/>
            <person name="Wortman J."/>
            <person name="Dyer P.S."/>
            <person name="Grigoriev I.V."/>
        </authorList>
    </citation>
    <scope>NUCLEOTIDE SEQUENCE [LARGE SCALE GENOMIC DNA]</scope>
    <source>
        <strain evidence="2">CBS 106.47</strain>
    </source>
</reference>
<protein>
    <submittedName>
        <fullName evidence="1">Uncharacterized protein</fullName>
    </submittedName>
</protein>
<dbReference type="AlphaFoldDB" id="A0A1M3SZS4"/>
<evidence type="ECO:0000313" key="1">
    <source>
        <dbReference type="EMBL" id="OJZ80003.1"/>
    </source>
</evidence>
<gene>
    <name evidence="1" type="ORF">ASPFODRAFT_65975</name>
</gene>
<dbReference type="OrthoDB" id="4471151at2759"/>
<dbReference type="Proteomes" id="UP000184063">
    <property type="component" value="Unassembled WGS sequence"/>
</dbReference>